<dbReference type="VEuPathDB" id="FungiDB:ATEG_09627"/>
<dbReference type="AlphaFoldDB" id="Q0C9K7"/>
<dbReference type="RefSeq" id="XP_001218249.1">
    <property type="nucleotide sequence ID" value="XM_001218248.1"/>
</dbReference>
<dbReference type="HOGENOM" id="CLU_1461016_0_0_1"/>
<sequence length="185" mass="20526">MGRYLGRLVLQLQLMSSRTALLYQFEPLFAHKPMAKAKSIGPQISTRLLSVLVSATGGSGERIDVTTFESPWIIQPARCTLETIPHTLEELLHHYHSEGSDLAIYRCEARDDVGSKPAIRTDTVDALARMNLLPQDTYATVGQHRGVESIGAFLRSHRSVGCLPFQKNCFFQARGCRHVCVGKTS</sequence>
<dbReference type="EMBL" id="CH476608">
    <property type="protein sequence ID" value="EAU29818.1"/>
    <property type="molecule type" value="Genomic_DNA"/>
</dbReference>
<accession>Q0C9K7</accession>
<dbReference type="Proteomes" id="UP000007963">
    <property type="component" value="Unassembled WGS sequence"/>
</dbReference>
<evidence type="ECO:0000313" key="1">
    <source>
        <dbReference type="EMBL" id="EAU29818.1"/>
    </source>
</evidence>
<evidence type="ECO:0000313" key="2">
    <source>
        <dbReference type="Proteomes" id="UP000007963"/>
    </source>
</evidence>
<gene>
    <name evidence="1" type="ORF">ATEG_09627</name>
</gene>
<proteinExistence type="predicted"/>
<protein>
    <submittedName>
        <fullName evidence="1">Uncharacterized protein</fullName>
    </submittedName>
</protein>
<name>Q0C9K7_ASPTN</name>
<reference evidence="2" key="1">
    <citation type="submission" date="2005-09" db="EMBL/GenBank/DDBJ databases">
        <title>Annotation of the Aspergillus terreus NIH2624 genome.</title>
        <authorList>
            <person name="Birren B.W."/>
            <person name="Lander E.S."/>
            <person name="Galagan J.E."/>
            <person name="Nusbaum C."/>
            <person name="Devon K."/>
            <person name="Henn M."/>
            <person name="Ma L.-J."/>
            <person name="Jaffe D.B."/>
            <person name="Butler J."/>
            <person name="Alvarez P."/>
            <person name="Gnerre S."/>
            <person name="Grabherr M."/>
            <person name="Kleber M."/>
            <person name="Mauceli E.W."/>
            <person name="Brockman W."/>
            <person name="Rounsley S."/>
            <person name="Young S.K."/>
            <person name="LaButti K."/>
            <person name="Pushparaj V."/>
            <person name="DeCaprio D."/>
            <person name="Crawford M."/>
            <person name="Koehrsen M."/>
            <person name="Engels R."/>
            <person name="Montgomery P."/>
            <person name="Pearson M."/>
            <person name="Howarth C."/>
            <person name="Larson L."/>
            <person name="Luoma S."/>
            <person name="White J."/>
            <person name="Alvarado L."/>
            <person name="Kodira C.D."/>
            <person name="Zeng Q."/>
            <person name="Oleary S."/>
            <person name="Yandava C."/>
            <person name="Denning D.W."/>
            <person name="Nierman W.C."/>
            <person name="Milne T."/>
            <person name="Madden K."/>
        </authorList>
    </citation>
    <scope>NUCLEOTIDE SEQUENCE [LARGE SCALE GENOMIC DNA]</scope>
    <source>
        <strain evidence="2">NIH 2624 / FGSC A1156</strain>
    </source>
</reference>
<organism evidence="1 2">
    <name type="scientific">Aspergillus terreus (strain NIH 2624 / FGSC A1156)</name>
    <dbReference type="NCBI Taxonomy" id="341663"/>
    <lineage>
        <taxon>Eukaryota</taxon>
        <taxon>Fungi</taxon>
        <taxon>Dikarya</taxon>
        <taxon>Ascomycota</taxon>
        <taxon>Pezizomycotina</taxon>
        <taxon>Eurotiomycetes</taxon>
        <taxon>Eurotiomycetidae</taxon>
        <taxon>Eurotiales</taxon>
        <taxon>Aspergillaceae</taxon>
        <taxon>Aspergillus</taxon>
        <taxon>Aspergillus subgen. Circumdati</taxon>
    </lineage>
</organism>
<dbReference type="GeneID" id="4354389"/>